<accession>B7PEP5</accession>
<feature type="non-terminal residue" evidence="7">
    <location>
        <position position="142"/>
    </location>
</feature>
<evidence type="ECO:0000256" key="5">
    <source>
        <dbReference type="ARBA" id="ARBA00023242"/>
    </source>
</evidence>
<dbReference type="InParanoid" id="B7PEP5"/>
<dbReference type="GO" id="GO:0016592">
    <property type="term" value="C:mediator complex"/>
    <property type="evidence" value="ECO:0007669"/>
    <property type="project" value="InterPro"/>
</dbReference>
<feature type="region of interest" description="Disordered" evidence="6">
    <location>
        <begin position="104"/>
        <end position="124"/>
    </location>
</feature>
<keyword evidence="3" id="KW-0805">Transcription regulation</keyword>
<evidence type="ECO:0000256" key="2">
    <source>
        <dbReference type="ARBA" id="ARBA00005635"/>
    </source>
</evidence>
<dbReference type="VEuPathDB" id="VectorBase:ISCW024257"/>
<keyword evidence="4" id="KW-0804">Transcription</keyword>
<dbReference type="STRING" id="6945.B7PEP5"/>
<dbReference type="InterPro" id="IPR019313">
    <property type="entry name" value="Mediator_Med17"/>
</dbReference>
<evidence type="ECO:0000313" key="9">
    <source>
        <dbReference type="Proteomes" id="UP000001555"/>
    </source>
</evidence>
<dbReference type="VEuPathDB" id="VectorBase:ISCP_034773"/>
<evidence type="ECO:0000313" key="8">
    <source>
        <dbReference type="EnsemblMetazoa" id="ISCW024257-PA"/>
    </source>
</evidence>
<proteinExistence type="inferred from homology"/>
<evidence type="ECO:0000256" key="6">
    <source>
        <dbReference type="SAM" id="MobiDB-lite"/>
    </source>
</evidence>
<evidence type="ECO:0000256" key="1">
    <source>
        <dbReference type="ARBA" id="ARBA00004123"/>
    </source>
</evidence>
<dbReference type="PANTHER" id="PTHR13114:SF7">
    <property type="entry name" value="MEDIATOR OF RNA POLYMERASE II TRANSCRIPTION SUBUNIT 17"/>
    <property type="match status" value="1"/>
</dbReference>
<dbReference type="HOGENOM" id="CLU_121602_0_0_1"/>
<sequence>WQQRLEAAQNVLFCRELFSQLAREAVQLQPSIPNLVVGNQITTSLFPGVQLCIGLCHRTLQVGPGRGRAGQTVTPSRLDHKHVLEHSLHQLLREYHYSALHHATPRPASAPMGLGKRRHLAGPHAYDRQRLRDTMHRWGGRP</sequence>
<name>B7PEP5_IXOSC</name>
<gene>
    <name evidence="7" type="ORF">IscW_ISCW024257</name>
</gene>
<organism>
    <name type="scientific">Ixodes scapularis</name>
    <name type="common">Black-legged tick</name>
    <name type="synonym">Deer tick</name>
    <dbReference type="NCBI Taxonomy" id="6945"/>
    <lineage>
        <taxon>Eukaryota</taxon>
        <taxon>Metazoa</taxon>
        <taxon>Ecdysozoa</taxon>
        <taxon>Arthropoda</taxon>
        <taxon>Chelicerata</taxon>
        <taxon>Arachnida</taxon>
        <taxon>Acari</taxon>
        <taxon>Parasitiformes</taxon>
        <taxon>Ixodida</taxon>
        <taxon>Ixodoidea</taxon>
        <taxon>Ixodidae</taxon>
        <taxon>Ixodinae</taxon>
        <taxon>Ixodes</taxon>
    </lineage>
</organism>
<dbReference type="OrthoDB" id="10058398at2759"/>
<comment type="similarity">
    <text evidence="2">Belongs to the Mediator complex subunit 17 family.</text>
</comment>
<keyword evidence="9" id="KW-1185">Reference proteome</keyword>
<dbReference type="PaxDb" id="6945-B7PEP5"/>
<dbReference type="GO" id="GO:0006357">
    <property type="term" value="P:regulation of transcription by RNA polymerase II"/>
    <property type="evidence" value="ECO:0007669"/>
    <property type="project" value="InterPro"/>
</dbReference>
<protein>
    <submittedName>
        <fullName evidence="7 8">Uncharacterized protein</fullName>
    </submittedName>
</protein>
<dbReference type="Proteomes" id="UP000001555">
    <property type="component" value="Unassembled WGS sequence"/>
</dbReference>
<dbReference type="GO" id="GO:0003712">
    <property type="term" value="F:transcription coregulator activity"/>
    <property type="evidence" value="ECO:0007669"/>
    <property type="project" value="InterPro"/>
</dbReference>
<reference evidence="7 9" key="1">
    <citation type="submission" date="2008-03" db="EMBL/GenBank/DDBJ databases">
        <title>Annotation of Ixodes scapularis.</title>
        <authorList>
            <consortium name="Ixodes scapularis Genome Project Consortium"/>
            <person name="Caler E."/>
            <person name="Hannick L.I."/>
            <person name="Bidwell S."/>
            <person name="Joardar V."/>
            <person name="Thiagarajan M."/>
            <person name="Amedeo P."/>
            <person name="Galinsky K.J."/>
            <person name="Schobel S."/>
            <person name="Inman J."/>
            <person name="Hostetler J."/>
            <person name="Miller J."/>
            <person name="Hammond M."/>
            <person name="Megy K."/>
            <person name="Lawson D."/>
            <person name="Kodira C."/>
            <person name="Sutton G."/>
            <person name="Meyer J."/>
            <person name="Hill C.A."/>
            <person name="Birren B."/>
            <person name="Nene V."/>
            <person name="Collins F."/>
            <person name="Alarcon-Chaidez F."/>
            <person name="Wikel S."/>
            <person name="Strausberg R."/>
        </authorList>
    </citation>
    <scope>NUCLEOTIDE SEQUENCE [LARGE SCALE GENOMIC DNA]</scope>
    <source>
        <strain evidence="9">Wikel</strain>
        <strain evidence="7">Wikel colony</strain>
    </source>
</reference>
<dbReference type="VEuPathDB" id="VectorBase:ISCI024257"/>
<dbReference type="EnsemblMetazoa" id="ISCW024257-RA">
    <property type="protein sequence ID" value="ISCW024257-PA"/>
    <property type="gene ID" value="ISCW024257"/>
</dbReference>
<dbReference type="EMBL" id="ABJB010139692">
    <property type="status" value="NOT_ANNOTATED_CDS"/>
    <property type="molecule type" value="Genomic_DNA"/>
</dbReference>
<feature type="non-terminal residue" evidence="7">
    <location>
        <position position="1"/>
    </location>
</feature>
<keyword evidence="5" id="KW-0539">Nucleus</keyword>
<dbReference type="PANTHER" id="PTHR13114">
    <property type="entry name" value="MEDIATOR OF RNA POLYMERASE II TRANSCRIPTION SUBUNIT 17"/>
    <property type="match status" value="1"/>
</dbReference>
<evidence type="ECO:0000313" key="7">
    <source>
        <dbReference type="EMBL" id="EEC05067.1"/>
    </source>
</evidence>
<evidence type="ECO:0000256" key="4">
    <source>
        <dbReference type="ARBA" id="ARBA00023163"/>
    </source>
</evidence>
<dbReference type="EMBL" id="DS696653">
    <property type="protein sequence ID" value="EEC05067.1"/>
    <property type="molecule type" value="Genomic_DNA"/>
</dbReference>
<evidence type="ECO:0000256" key="3">
    <source>
        <dbReference type="ARBA" id="ARBA00023015"/>
    </source>
</evidence>
<reference evidence="8" key="2">
    <citation type="submission" date="2020-05" db="UniProtKB">
        <authorList>
            <consortium name="EnsemblMetazoa"/>
        </authorList>
    </citation>
    <scope>IDENTIFICATION</scope>
    <source>
        <strain evidence="8">wikel</strain>
    </source>
</reference>
<comment type="subcellular location">
    <subcellularLocation>
        <location evidence="1">Nucleus</location>
    </subcellularLocation>
</comment>
<dbReference type="AlphaFoldDB" id="B7PEP5"/>